<gene>
    <name evidence="2" type="ORF">T03_11599</name>
</gene>
<keyword evidence="1" id="KW-1133">Transmembrane helix</keyword>
<protein>
    <submittedName>
        <fullName evidence="2">Uncharacterized protein</fullName>
    </submittedName>
</protein>
<dbReference type="AlphaFoldDB" id="A0A0V1BRK3"/>
<proteinExistence type="predicted"/>
<dbReference type="OrthoDB" id="5927345at2759"/>
<accession>A0A0V1BRK3</accession>
<evidence type="ECO:0000313" key="3">
    <source>
        <dbReference type="Proteomes" id="UP000054653"/>
    </source>
</evidence>
<keyword evidence="3" id="KW-1185">Reference proteome</keyword>
<dbReference type="Proteomes" id="UP000054653">
    <property type="component" value="Unassembled WGS sequence"/>
</dbReference>
<keyword evidence="1" id="KW-0472">Membrane</keyword>
<sequence>MDEIYPFVSNMMMFKSCSSIVDYICIMAGGMIFTLCQVFNLMFGDLLDYSGFTEELCSFFEVPFCIEINPFVSNIIMFKSRVFIVEYVCSITGAVIFTFYQGLTSGLKFRTLQLGQSFPAAN</sequence>
<evidence type="ECO:0000256" key="1">
    <source>
        <dbReference type="SAM" id="Phobius"/>
    </source>
</evidence>
<dbReference type="EMBL" id="JYDI01001148">
    <property type="protein sequence ID" value="KRY39584.1"/>
    <property type="molecule type" value="Genomic_DNA"/>
</dbReference>
<feature type="transmembrane region" description="Helical" evidence="1">
    <location>
        <begin position="82"/>
        <end position="100"/>
    </location>
</feature>
<reference evidence="2 3" key="1">
    <citation type="submission" date="2015-01" db="EMBL/GenBank/DDBJ databases">
        <title>Evolution of Trichinella species and genotypes.</title>
        <authorList>
            <person name="Korhonen P.K."/>
            <person name="Edoardo P."/>
            <person name="Giuseppe L.R."/>
            <person name="Gasser R.B."/>
        </authorList>
    </citation>
    <scope>NUCLEOTIDE SEQUENCE [LARGE SCALE GENOMIC DNA]</scope>
    <source>
        <strain evidence="2">ISS120</strain>
    </source>
</reference>
<feature type="transmembrane region" description="Helical" evidence="1">
    <location>
        <begin position="20"/>
        <end position="43"/>
    </location>
</feature>
<evidence type="ECO:0000313" key="2">
    <source>
        <dbReference type="EMBL" id="KRY39584.1"/>
    </source>
</evidence>
<comment type="caution">
    <text evidence="2">The sequence shown here is derived from an EMBL/GenBank/DDBJ whole genome shotgun (WGS) entry which is preliminary data.</text>
</comment>
<name>A0A0V1BRK3_TRIBR</name>
<organism evidence="2 3">
    <name type="scientific">Trichinella britovi</name>
    <name type="common">Parasitic roundworm</name>
    <dbReference type="NCBI Taxonomy" id="45882"/>
    <lineage>
        <taxon>Eukaryota</taxon>
        <taxon>Metazoa</taxon>
        <taxon>Ecdysozoa</taxon>
        <taxon>Nematoda</taxon>
        <taxon>Enoplea</taxon>
        <taxon>Dorylaimia</taxon>
        <taxon>Trichinellida</taxon>
        <taxon>Trichinellidae</taxon>
        <taxon>Trichinella</taxon>
    </lineage>
</organism>
<keyword evidence="1" id="KW-0812">Transmembrane</keyword>